<evidence type="ECO:0000313" key="1">
    <source>
        <dbReference type="EMBL" id="TCK24995.1"/>
    </source>
</evidence>
<dbReference type="Proteomes" id="UP000295560">
    <property type="component" value="Unassembled WGS sequence"/>
</dbReference>
<accession>A0A4R1HVH4</accession>
<evidence type="ECO:0000313" key="2">
    <source>
        <dbReference type="Proteomes" id="UP000295560"/>
    </source>
</evidence>
<name>A0A4R1HVH4_PSEEN</name>
<comment type="caution">
    <text evidence="1">The sequence shown here is derived from an EMBL/GenBank/DDBJ whole genome shotgun (WGS) entry which is preliminary data.</text>
</comment>
<reference evidence="1 2" key="1">
    <citation type="submission" date="2019-03" db="EMBL/GenBank/DDBJ databases">
        <title>Sequencing the genomes of 1000 actinobacteria strains.</title>
        <authorList>
            <person name="Klenk H.-P."/>
        </authorList>
    </citation>
    <scope>NUCLEOTIDE SEQUENCE [LARGE SCALE GENOMIC DNA]</scope>
    <source>
        <strain evidence="1 2">DSM 44969</strain>
    </source>
</reference>
<organism evidence="1 2">
    <name type="scientific">Pseudonocardia endophytica</name>
    <dbReference type="NCBI Taxonomy" id="401976"/>
    <lineage>
        <taxon>Bacteria</taxon>
        <taxon>Bacillati</taxon>
        <taxon>Actinomycetota</taxon>
        <taxon>Actinomycetes</taxon>
        <taxon>Pseudonocardiales</taxon>
        <taxon>Pseudonocardiaceae</taxon>
        <taxon>Pseudonocardia</taxon>
    </lineage>
</organism>
<gene>
    <name evidence="1" type="ORF">EV378_0792</name>
</gene>
<dbReference type="OrthoDB" id="3577225at2"/>
<keyword evidence="2" id="KW-1185">Reference proteome</keyword>
<dbReference type="EMBL" id="SMFZ01000001">
    <property type="protein sequence ID" value="TCK24995.1"/>
    <property type="molecule type" value="Genomic_DNA"/>
</dbReference>
<dbReference type="RefSeq" id="WP_132421365.1">
    <property type="nucleotide sequence ID" value="NZ_SMFZ01000001.1"/>
</dbReference>
<sequence>MPDAPETGRPTLVSTLAEMPDLLARLQADHRDDGRGLCTGCRTPGYGTPGERWPCTPARLARAAQEILDRQRGPE</sequence>
<dbReference type="AlphaFoldDB" id="A0A4R1HVH4"/>
<proteinExistence type="predicted"/>
<protein>
    <submittedName>
        <fullName evidence="1">Uncharacterized protein</fullName>
    </submittedName>
</protein>